<proteinExistence type="predicted"/>
<accession>A0A1K2HW84</accession>
<organism evidence="3 4">
    <name type="scientific">Devosia enhydra</name>
    <dbReference type="NCBI Taxonomy" id="665118"/>
    <lineage>
        <taxon>Bacteria</taxon>
        <taxon>Pseudomonadati</taxon>
        <taxon>Pseudomonadota</taxon>
        <taxon>Alphaproteobacteria</taxon>
        <taxon>Hyphomicrobiales</taxon>
        <taxon>Devosiaceae</taxon>
        <taxon>Devosia</taxon>
    </lineage>
</organism>
<sequence>MRFSSARAICALVSRFGTDRSGSVALVAAIVLPALLGAAALVGEYGNALLHKAENQRVADLASYAGALAYIENSSEEEMLEAARRIASLNGVDPAAVSAVLVGSPRTEGANAVRVEINTSHPLILAQVLGTGPEVGAAAGAFTELGTASTPGEEEEEAGAGGCIVALAAGGSGITLSGGTSITANDCVVSSNNSLAVPCGTTIRALQVTYNGASPNVGCGGIQKPDGSAGDIKKGETADPLAGNATIAAAVGRMSSVSALTAPAAPAAPSFATTPSGGKAIDFAYNDNSTKAQAIALGCTAAKSGNTWTLTCPNGGTYNFSNVTTGGGINLNFATSGSGTSTYNISGAVSVAGGQTWTFGPGTYNFGGAFTNNSTVTFQGGTLNFLGNFTHSGSSTTLPAGALKVGGNFGLTSYGTATINSSSIHVGGLMSVTGSVSASVAATSLTLRQGLLTDGSAALSVPNATSVQVGATSASCNWDAGTVSICQKGTTITFGASANFQLTAGVYLSGGVTLNMGAADGNSYRFGAASLGAAIKIGGGSKLLMGDATTGVFQMAGNIDGGGGGSCLVIGAATDHDIKGNFTAAGAIWLGNGTYTVTGYFWMGASNGGSATCKGQTISVRGDAVTLVIDGAGVPTTGTCANQSFCVGAGYSNIILSAPSTGSFTDLVIVGPQSTSNSSGATFKEGASGGKFSGAFYYPNGPIQMTGGAGASGGATCMQMIATWISLSGGTSAASECRVGGDLGGGGSGTGTGGSEPVVVLRPRLIQ</sequence>
<dbReference type="InterPro" id="IPR028087">
    <property type="entry name" value="Tad_N"/>
</dbReference>
<evidence type="ECO:0000313" key="4">
    <source>
        <dbReference type="Proteomes" id="UP000183447"/>
    </source>
</evidence>
<dbReference type="EMBL" id="FPKU01000001">
    <property type="protein sequence ID" value="SFZ83233.1"/>
    <property type="molecule type" value="Genomic_DNA"/>
</dbReference>
<gene>
    <name evidence="3" type="ORF">SAMN02983003_1530</name>
</gene>
<reference evidence="3 4" key="1">
    <citation type="submission" date="2016-11" db="EMBL/GenBank/DDBJ databases">
        <authorList>
            <person name="Jaros S."/>
            <person name="Januszkiewicz K."/>
            <person name="Wedrychowicz H."/>
        </authorList>
    </citation>
    <scope>NUCLEOTIDE SEQUENCE [LARGE SCALE GENOMIC DNA]</scope>
    <source>
        <strain evidence="3 4">ATCC 23634</strain>
    </source>
</reference>
<feature type="domain" description="Putative Flp pilus-assembly TadG-like N-terminal" evidence="2">
    <location>
        <begin position="22"/>
        <end position="67"/>
    </location>
</feature>
<dbReference type="OrthoDB" id="7942030at2"/>
<protein>
    <submittedName>
        <fullName evidence="3">Putative Flp pilus-assembly TadE/G-like</fullName>
    </submittedName>
</protein>
<feature type="transmembrane region" description="Helical" evidence="1">
    <location>
        <begin position="21"/>
        <end position="42"/>
    </location>
</feature>
<evidence type="ECO:0000259" key="2">
    <source>
        <dbReference type="Pfam" id="PF13400"/>
    </source>
</evidence>
<dbReference type="Pfam" id="PF13400">
    <property type="entry name" value="Tad"/>
    <property type="match status" value="1"/>
</dbReference>
<dbReference type="AlphaFoldDB" id="A0A1K2HW84"/>
<evidence type="ECO:0000256" key="1">
    <source>
        <dbReference type="SAM" id="Phobius"/>
    </source>
</evidence>
<keyword evidence="1" id="KW-1133">Transmembrane helix</keyword>
<keyword evidence="1" id="KW-0472">Membrane</keyword>
<evidence type="ECO:0000313" key="3">
    <source>
        <dbReference type="EMBL" id="SFZ83233.1"/>
    </source>
</evidence>
<keyword evidence="4" id="KW-1185">Reference proteome</keyword>
<keyword evidence="1" id="KW-0812">Transmembrane</keyword>
<dbReference type="STRING" id="665118.SAMN02983003_1530"/>
<dbReference type="RefSeq" id="WP_072340463.1">
    <property type="nucleotide sequence ID" value="NZ_FPKU01000001.1"/>
</dbReference>
<dbReference type="Proteomes" id="UP000183447">
    <property type="component" value="Unassembled WGS sequence"/>
</dbReference>
<name>A0A1K2HW84_9HYPH</name>